<feature type="transmembrane region" description="Helical" evidence="1">
    <location>
        <begin position="9"/>
        <end position="31"/>
    </location>
</feature>
<keyword evidence="3" id="KW-1185">Reference proteome</keyword>
<dbReference type="EMBL" id="JACHIN010000006">
    <property type="protein sequence ID" value="MBB5079207.1"/>
    <property type="molecule type" value="Genomic_DNA"/>
</dbReference>
<organism evidence="2 3">
    <name type="scientific">Nonomuraea endophytica</name>
    <dbReference type="NCBI Taxonomy" id="714136"/>
    <lineage>
        <taxon>Bacteria</taxon>
        <taxon>Bacillati</taxon>
        <taxon>Actinomycetota</taxon>
        <taxon>Actinomycetes</taxon>
        <taxon>Streptosporangiales</taxon>
        <taxon>Streptosporangiaceae</taxon>
        <taxon>Nonomuraea</taxon>
    </lineage>
</organism>
<evidence type="ECO:0000313" key="3">
    <source>
        <dbReference type="Proteomes" id="UP000568380"/>
    </source>
</evidence>
<dbReference type="AlphaFoldDB" id="A0A7W8A426"/>
<name>A0A7W8A426_9ACTN</name>
<keyword evidence="1" id="KW-0472">Membrane</keyword>
<accession>A0A7W8A426</accession>
<dbReference type="Proteomes" id="UP000568380">
    <property type="component" value="Unassembled WGS sequence"/>
</dbReference>
<feature type="transmembrane region" description="Helical" evidence="1">
    <location>
        <begin position="53"/>
        <end position="73"/>
    </location>
</feature>
<evidence type="ECO:0000313" key="2">
    <source>
        <dbReference type="EMBL" id="MBB5079207.1"/>
    </source>
</evidence>
<dbReference type="RefSeq" id="WP_221340727.1">
    <property type="nucleotide sequence ID" value="NZ_JACHIN010000006.1"/>
</dbReference>
<proteinExistence type="predicted"/>
<feature type="transmembrane region" description="Helical" evidence="1">
    <location>
        <begin position="85"/>
        <end position="103"/>
    </location>
</feature>
<gene>
    <name evidence="2" type="ORF">HNR40_004693</name>
</gene>
<sequence>MMPPRLRKLILTTHIATSVGWLGAVLAYLALDVTAAFGTDVAAVRGAYTGMDVLVRFAIVPLAGASLVVGLVNALGTPWGLLRHYWVLVKLVLTVAATVVLLVESRTVRSLTETALDDADPRLLPATLPHSIGGATVLVIATVLSVYKPRGLTGYGWRRTRPTASAS</sequence>
<protein>
    <submittedName>
        <fullName evidence="2">Putative membrane protein</fullName>
    </submittedName>
</protein>
<keyword evidence="1" id="KW-1133">Transmembrane helix</keyword>
<reference evidence="2 3" key="1">
    <citation type="submission" date="2020-08" db="EMBL/GenBank/DDBJ databases">
        <title>Genomic Encyclopedia of Type Strains, Phase IV (KMG-IV): sequencing the most valuable type-strain genomes for metagenomic binning, comparative biology and taxonomic classification.</title>
        <authorList>
            <person name="Goeker M."/>
        </authorList>
    </citation>
    <scope>NUCLEOTIDE SEQUENCE [LARGE SCALE GENOMIC DNA]</scope>
    <source>
        <strain evidence="2 3">DSM 45385</strain>
    </source>
</reference>
<evidence type="ECO:0000256" key="1">
    <source>
        <dbReference type="SAM" id="Phobius"/>
    </source>
</evidence>
<keyword evidence="1" id="KW-0812">Transmembrane</keyword>
<feature type="transmembrane region" description="Helical" evidence="1">
    <location>
        <begin position="123"/>
        <end position="147"/>
    </location>
</feature>
<comment type="caution">
    <text evidence="2">The sequence shown here is derived from an EMBL/GenBank/DDBJ whole genome shotgun (WGS) entry which is preliminary data.</text>
</comment>